<organism evidence="1 2">
    <name type="scientific">Parnassius mnemosyne</name>
    <name type="common">clouded apollo</name>
    <dbReference type="NCBI Taxonomy" id="213953"/>
    <lineage>
        <taxon>Eukaryota</taxon>
        <taxon>Metazoa</taxon>
        <taxon>Ecdysozoa</taxon>
        <taxon>Arthropoda</taxon>
        <taxon>Hexapoda</taxon>
        <taxon>Insecta</taxon>
        <taxon>Pterygota</taxon>
        <taxon>Neoptera</taxon>
        <taxon>Endopterygota</taxon>
        <taxon>Lepidoptera</taxon>
        <taxon>Glossata</taxon>
        <taxon>Ditrysia</taxon>
        <taxon>Papilionoidea</taxon>
        <taxon>Papilionidae</taxon>
        <taxon>Parnassiinae</taxon>
        <taxon>Parnassini</taxon>
        <taxon>Parnassius</taxon>
        <taxon>Driopa</taxon>
    </lineage>
</organism>
<evidence type="ECO:0000313" key="2">
    <source>
        <dbReference type="Proteomes" id="UP001314205"/>
    </source>
</evidence>
<accession>A0AAV1KWE4</accession>
<keyword evidence="2" id="KW-1185">Reference proteome</keyword>
<proteinExistence type="predicted"/>
<gene>
    <name evidence="1" type="ORF">PARMNEM_LOCUS8221</name>
</gene>
<name>A0AAV1KWE4_9NEOP</name>
<evidence type="ECO:0000313" key="1">
    <source>
        <dbReference type="EMBL" id="CAK1587383.1"/>
    </source>
</evidence>
<reference evidence="1 2" key="1">
    <citation type="submission" date="2023-11" db="EMBL/GenBank/DDBJ databases">
        <authorList>
            <person name="Hedman E."/>
            <person name="Englund M."/>
            <person name="Stromberg M."/>
            <person name="Nyberg Akerstrom W."/>
            <person name="Nylinder S."/>
            <person name="Jareborg N."/>
            <person name="Kallberg Y."/>
            <person name="Kronander E."/>
        </authorList>
    </citation>
    <scope>NUCLEOTIDE SEQUENCE [LARGE SCALE GENOMIC DNA]</scope>
</reference>
<dbReference type="EMBL" id="CAVLGL010000082">
    <property type="protein sequence ID" value="CAK1587383.1"/>
    <property type="molecule type" value="Genomic_DNA"/>
</dbReference>
<sequence length="374" mass="43395">MRSDRKRAMRIRRYNKISNQTLEVKFKDIKYKNEIIMQEIIKRRLELSGKDSNNEEIYAEILYNRSADYRETNRILRESEKRLEFLQQDGASRPLRSISISKNIVRGTAILAAMPNATYQCDQMLYLKSNGRICYNAHCYDLSTYSLMLSEGQTACFNDLDNNRLSIKFENMYNIGRYSKLYDTSSYNITNTMTWNCYGSGKCWYGSECGNGYKLNTLEKNSTNPNGYGCHMSSVSCNGLCTHGVSCVWYRWEVLPNMNNIAKVYHSVSELWESTLVIIYKNISRTVVFNTNNPTFDLHDILNYEMSHMPVNIHSVTYEKPLNKHAIVEYKNNYYNLDVSPHNLPIANMIGDIQISDDKKVIFHTDNIVVLIAV</sequence>
<protein>
    <submittedName>
        <fullName evidence="1">Uncharacterized protein</fullName>
    </submittedName>
</protein>
<dbReference type="AlphaFoldDB" id="A0AAV1KWE4"/>
<dbReference type="Proteomes" id="UP001314205">
    <property type="component" value="Unassembled WGS sequence"/>
</dbReference>
<comment type="caution">
    <text evidence="1">The sequence shown here is derived from an EMBL/GenBank/DDBJ whole genome shotgun (WGS) entry which is preliminary data.</text>
</comment>